<feature type="region of interest" description="Disordered" evidence="6">
    <location>
        <begin position="117"/>
        <end position="223"/>
    </location>
</feature>
<organism evidence="8 9">
    <name type="scientific">Fusarium torreyae</name>
    <dbReference type="NCBI Taxonomy" id="1237075"/>
    <lineage>
        <taxon>Eukaryota</taxon>
        <taxon>Fungi</taxon>
        <taxon>Dikarya</taxon>
        <taxon>Ascomycota</taxon>
        <taxon>Pezizomycotina</taxon>
        <taxon>Sordariomycetes</taxon>
        <taxon>Hypocreomycetidae</taxon>
        <taxon>Hypocreales</taxon>
        <taxon>Nectriaceae</taxon>
        <taxon>Fusarium</taxon>
    </lineage>
</organism>
<comment type="caution">
    <text evidence="8">The sequence shown here is derived from an EMBL/GenBank/DDBJ whole genome shotgun (WGS) entry which is preliminary data.</text>
</comment>
<dbReference type="GO" id="GO:0005634">
    <property type="term" value="C:nucleus"/>
    <property type="evidence" value="ECO:0007669"/>
    <property type="project" value="UniProtKB-SubCell"/>
</dbReference>
<dbReference type="Gene3D" id="1.20.5.170">
    <property type="match status" value="1"/>
</dbReference>
<evidence type="ECO:0000313" key="8">
    <source>
        <dbReference type="EMBL" id="KAJ4254844.1"/>
    </source>
</evidence>
<dbReference type="EMBL" id="JAOQAZ010000021">
    <property type="protein sequence ID" value="KAJ4254844.1"/>
    <property type="molecule type" value="Genomic_DNA"/>
</dbReference>
<feature type="compositionally biased region" description="Basic and acidic residues" evidence="6">
    <location>
        <begin position="209"/>
        <end position="222"/>
    </location>
</feature>
<dbReference type="PANTHER" id="PTHR13044:SF14">
    <property type="entry name" value="CRYPTOCEPHAL, ISOFORM A"/>
    <property type="match status" value="1"/>
</dbReference>
<evidence type="ECO:0000259" key="7">
    <source>
        <dbReference type="PROSITE" id="PS50217"/>
    </source>
</evidence>
<gene>
    <name evidence="8" type="ORF">NW762_009642</name>
</gene>
<dbReference type="FunFam" id="1.20.5.170:FF:000075">
    <property type="entry name" value="BZIP transcription factor (MetR)"/>
    <property type="match status" value="1"/>
</dbReference>
<reference evidence="8" key="1">
    <citation type="submission" date="2022-09" db="EMBL/GenBank/DDBJ databases">
        <title>Fusarium specimens isolated from Avocado Roots.</title>
        <authorList>
            <person name="Stajich J."/>
            <person name="Roper C."/>
            <person name="Heimlech-Rivalta G."/>
        </authorList>
    </citation>
    <scope>NUCLEOTIDE SEQUENCE</scope>
    <source>
        <strain evidence="8">CF00136</strain>
    </source>
</reference>
<dbReference type="PROSITE" id="PS00036">
    <property type="entry name" value="BZIP_BASIC"/>
    <property type="match status" value="1"/>
</dbReference>
<comment type="subcellular location">
    <subcellularLocation>
        <location evidence="1">Nucleus</location>
    </subcellularLocation>
</comment>
<dbReference type="Pfam" id="PF07716">
    <property type="entry name" value="bZIP_2"/>
    <property type="match status" value="1"/>
</dbReference>
<keyword evidence="5" id="KW-0539">Nucleus</keyword>
<feature type="domain" description="BZIP" evidence="7">
    <location>
        <begin position="185"/>
        <end position="248"/>
    </location>
</feature>
<evidence type="ECO:0000313" key="9">
    <source>
        <dbReference type="Proteomes" id="UP001152049"/>
    </source>
</evidence>
<dbReference type="AlphaFoldDB" id="A0A9W8RWP7"/>
<evidence type="ECO:0000256" key="2">
    <source>
        <dbReference type="ARBA" id="ARBA00023015"/>
    </source>
</evidence>
<sequence length="285" mass="31840">MSNFNGRRGPNVSQYLRDLNAINHQETSNDEPFNMEEDLALFTNTQFMDFETGRNVDYQAQPVKVDMEAPPSTSPSDGMTPAPSVVGDITSNNFDFIQGDFSFPDFANAYPSTPLNGFADGAQNFPPMQPNGPAGYQPVPQQQQQQQQPHYGQQAAPQASTEKRNSESAPGAGRGSLNFEEASRHAAEEDKRRRNTAASARFRIKKKQREQALEKSAKEMSEKVSVLESKVNQLEMENKWLKNLLVEKNEGNEEIVTLWKEFAASKASDKKSESKSQSPVKEETR</sequence>
<keyword evidence="9" id="KW-1185">Reference proteome</keyword>
<dbReference type="SUPFAM" id="SSF57959">
    <property type="entry name" value="Leucine zipper domain"/>
    <property type="match status" value="1"/>
</dbReference>
<accession>A0A9W8RWP7</accession>
<feature type="compositionally biased region" description="Basic and acidic residues" evidence="6">
    <location>
        <begin position="267"/>
        <end position="285"/>
    </location>
</feature>
<dbReference type="SMART" id="SM00338">
    <property type="entry name" value="BRLZ"/>
    <property type="match status" value="1"/>
</dbReference>
<evidence type="ECO:0000256" key="6">
    <source>
        <dbReference type="SAM" id="MobiDB-lite"/>
    </source>
</evidence>
<evidence type="ECO:0000256" key="1">
    <source>
        <dbReference type="ARBA" id="ARBA00004123"/>
    </source>
</evidence>
<dbReference type="Proteomes" id="UP001152049">
    <property type="component" value="Unassembled WGS sequence"/>
</dbReference>
<keyword evidence="2" id="KW-0805">Transcription regulation</keyword>
<dbReference type="GO" id="GO:0000977">
    <property type="term" value="F:RNA polymerase II transcription regulatory region sequence-specific DNA binding"/>
    <property type="evidence" value="ECO:0007669"/>
    <property type="project" value="TreeGrafter"/>
</dbReference>
<name>A0A9W8RWP7_9HYPO</name>
<dbReference type="PROSITE" id="PS50217">
    <property type="entry name" value="BZIP"/>
    <property type="match status" value="1"/>
</dbReference>
<proteinExistence type="predicted"/>
<protein>
    <recommendedName>
        <fullName evidence="7">BZIP domain-containing protein</fullName>
    </recommendedName>
</protein>
<feature type="region of interest" description="Disordered" evidence="6">
    <location>
        <begin position="264"/>
        <end position="285"/>
    </location>
</feature>
<keyword evidence="4" id="KW-0804">Transcription</keyword>
<dbReference type="InterPro" id="IPR046347">
    <property type="entry name" value="bZIP_sf"/>
</dbReference>
<evidence type="ECO:0000256" key="5">
    <source>
        <dbReference type="ARBA" id="ARBA00023242"/>
    </source>
</evidence>
<keyword evidence="3" id="KW-0238">DNA-binding</keyword>
<dbReference type="OrthoDB" id="1939598at2759"/>
<feature type="compositionally biased region" description="Low complexity" evidence="6">
    <location>
        <begin position="132"/>
        <end position="159"/>
    </location>
</feature>
<dbReference type="GO" id="GO:0001228">
    <property type="term" value="F:DNA-binding transcription activator activity, RNA polymerase II-specific"/>
    <property type="evidence" value="ECO:0007669"/>
    <property type="project" value="TreeGrafter"/>
</dbReference>
<feature type="compositionally biased region" description="Basic and acidic residues" evidence="6">
    <location>
        <begin position="181"/>
        <end position="192"/>
    </location>
</feature>
<dbReference type="InterPro" id="IPR004827">
    <property type="entry name" value="bZIP"/>
</dbReference>
<dbReference type="PANTHER" id="PTHR13044">
    <property type="entry name" value="ACTIVATING TRANSCRIPTION FACTOR ATF 4/5"/>
    <property type="match status" value="1"/>
</dbReference>
<evidence type="ECO:0000256" key="3">
    <source>
        <dbReference type="ARBA" id="ARBA00023125"/>
    </source>
</evidence>
<dbReference type="CDD" id="cd14705">
    <property type="entry name" value="bZIP_Zip1"/>
    <property type="match status" value="1"/>
</dbReference>
<evidence type="ECO:0000256" key="4">
    <source>
        <dbReference type="ARBA" id="ARBA00023163"/>
    </source>
</evidence>